<feature type="transmembrane region" description="Helical" evidence="6">
    <location>
        <begin position="222"/>
        <end position="247"/>
    </location>
</feature>
<comment type="subcellular location">
    <subcellularLocation>
        <location evidence="1">Cell membrane</location>
        <topology evidence="1">Multi-pass membrane protein</topology>
    </subcellularLocation>
</comment>
<gene>
    <name evidence="7" type="ORF">GP475_11560</name>
</gene>
<evidence type="ECO:0000313" key="8">
    <source>
        <dbReference type="Proteomes" id="UP000516320"/>
    </source>
</evidence>
<keyword evidence="3 6" id="KW-0812">Transmembrane</keyword>
<evidence type="ECO:0000256" key="5">
    <source>
        <dbReference type="ARBA" id="ARBA00023136"/>
    </source>
</evidence>
<dbReference type="GO" id="GO:0005886">
    <property type="term" value="C:plasma membrane"/>
    <property type="evidence" value="ECO:0007669"/>
    <property type="project" value="UniProtKB-SubCell"/>
</dbReference>
<dbReference type="NCBIfam" id="TIGR00374">
    <property type="entry name" value="flippase-like domain"/>
    <property type="match status" value="1"/>
</dbReference>
<dbReference type="Proteomes" id="UP000516320">
    <property type="component" value="Chromosome"/>
</dbReference>
<sequence length="349" mass="37952">MQASKRKIITWTISLFALLCIYIAFRKQLGFIEEGIATLGQVSPLKILLVFLFIALALVAMAEVMYLLLENGAPRMRRRDTTRLSFAANAWATTLPGGPAFAAVFSFHVQRSWGASVVLSSWFIVLSGVLSSMWLAVLGLLGVFLLGAHLSLASLFSTLALMFAVAAAVFYISRNPEFLAHGVIALITRFNKLTRAPANRWVDTVRHQILQLRSVELSPTRFSLAAFWSLMNWVFDILGLWASVWAITGSLPWLEPEPDSTTLVGVVLAFVTAKIAGTAQVTPGGLGTVEAALVGTLVATGMTATTATGAVIIYRLISFIAITVIGWVIYVIHYARSGFKPTRRLSSKS</sequence>
<evidence type="ECO:0000256" key="2">
    <source>
        <dbReference type="ARBA" id="ARBA00022475"/>
    </source>
</evidence>
<accession>A0A7H0SRM2</accession>
<keyword evidence="8" id="KW-1185">Reference proteome</keyword>
<dbReference type="KEGG" id="cpoy:GP475_11560"/>
<proteinExistence type="predicted"/>
<dbReference type="PANTHER" id="PTHR39087">
    <property type="entry name" value="UPF0104 MEMBRANE PROTEIN MJ1595"/>
    <property type="match status" value="1"/>
</dbReference>
<protein>
    <submittedName>
        <fullName evidence="7">Flippase-like domain-containing protein</fullName>
    </submittedName>
</protein>
<dbReference type="Pfam" id="PF03706">
    <property type="entry name" value="LPG_synthase_TM"/>
    <property type="match status" value="1"/>
</dbReference>
<reference evidence="7 8" key="1">
    <citation type="submission" date="2019-12" db="EMBL/GenBank/DDBJ databases">
        <title>Corynebacterium sp. nov., isolated from feces of the Anser Albifrons in China.</title>
        <authorList>
            <person name="Liu Q."/>
        </authorList>
    </citation>
    <scope>NUCLEOTIDE SEQUENCE [LARGE SCALE GENOMIC DNA]</scope>
    <source>
        <strain evidence="7 8">4H37-19</strain>
    </source>
</reference>
<evidence type="ECO:0000313" key="7">
    <source>
        <dbReference type="EMBL" id="QNQ91197.1"/>
    </source>
</evidence>
<feature type="transmembrane region" description="Helical" evidence="6">
    <location>
        <begin position="45"/>
        <end position="69"/>
    </location>
</feature>
<evidence type="ECO:0000256" key="4">
    <source>
        <dbReference type="ARBA" id="ARBA00022989"/>
    </source>
</evidence>
<evidence type="ECO:0000256" key="3">
    <source>
        <dbReference type="ARBA" id="ARBA00022692"/>
    </source>
</evidence>
<keyword evidence="5 6" id="KW-0472">Membrane</keyword>
<dbReference type="AlphaFoldDB" id="A0A7H0SRM2"/>
<keyword evidence="4 6" id="KW-1133">Transmembrane helix</keyword>
<dbReference type="RefSeq" id="WP_187974507.1">
    <property type="nucleotide sequence ID" value="NZ_CP046884.1"/>
</dbReference>
<feature type="transmembrane region" description="Helical" evidence="6">
    <location>
        <begin position="152"/>
        <end position="172"/>
    </location>
</feature>
<name>A0A7H0SRM2_9CORY</name>
<feature type="transmembrane region" description="Helical" evidence="6">
    <location>
        <begin position="7"/>
        <end position="25"/>
    </location>
</feature>
<dbReference type="PANTHER" id="PTHR39087:SF2">
    <property type="entry name" value="UPF0104 MEMBRANE PROTEIN MJ1595"/>
    <property type="match status" value="1"/>
</dbReference>
<dbReference type="InterPro" id="IPR022791">
    <property type="entry name" value="L-PG_synthase/AglD"/>
</dbReference>
<evidence type="ECO:0000256" key="1">
    <source>
        <dbReference type="ARBA" id="ARBA00004651"/>
    </source>
</evidence>
<feature type="transmembrane region" description="Helical" evidence="6">
    <location>
        <begin position="312"/>
        <end position="335"/>
    </location>
</feature>
<feature type="transmembrane region" description="Helical" evidence="6">
    <location>
        <begin position="117"/>
        <end position="146"/>
    </location>
</feature>
<evidence type="ECO:0000256" key="6">
    <source>
        <dbReference type="SAM" id="Phobius"/>
    </source>
</evidence>
<dbReference type="EMBL" id="CP046884">
    <property type="protein sequence ID" value="QNQ91197.1"/>
    <property type="molecule type" value="Genomic_DNA"/>
</dbReference>
<organism evidence="7 8">
    <name type="scientific">Corynebacterium poyangense</name>
    <dbReference type="NCBI Taxonomy" id="2684405"/>
    <lineage>
        <taxon>Bacteria</taxon>
        <taxon>Bacillati</taxon>
        <taxon>Actinomycetota</taxon>
        <taxon>Actinomycetes</taxon>
        <taxon>Mycobacteriales</taxon>
        <taxon>Corynebacteriaceae</taxon>
        <taxon>Corynebacterium</taxon>
    </lineage>
</organism>
<keyword evidence="2" id="KW-1003">Cell membrane</keyword>